<feature type="repeat" description="Filamin" evidence="3">
    <location>
        <begin position="426"/>
        <end position="511"/>
    </location>
</feature>
<evidence type="ECO:0000313" key="4">
    <source>
        <dbReference type="EMBL" id="KAK7066608.1"/>
    </source>
</evidence>
<dbReference type="PROSITE" id="PS50194">
    <property type="entry name" value="FILAMIN_REPEAT"/>
    <property type="match status" value="14"/>
</dbReference>
<dbReference type="GO" id="GO:0051015">
    <property type="term" value="F:actin filament binding"/>
    <property type="evidence" value="ECO:0007669"/>
    <property type="project" value="InterPro"/>
</dbReference>
<evidence type="ECO:0000256" key="3">
    <source>
        <dbReference type="PROSITE-ProRule" id="PRU00087"/>
    </source>
</evidence>
<feature type="repeat" description="Filamin" evidence="3">
    <location>
        <begin position="613"/>
        <end position="704"/>
    </location>
</feature>
<name>A0AAN8ZWS2_HALRR</name>
<feature type="repeat" description="Filamin" evidence="3">
    <location>
        <begin position="705"/>
        <end position="799"/>
    </location>
</feature>
<feature type="repeat" description="Filamin" evidence="3">
    <location>
        <begin position="887"/>
        <end position="979"/>
    </location>
</feature>
<dbReference type="PANTHER" id="PTHR38537">
    <property type="entry name" value="JITTERBUG, ISOFORM N"/>
    <property type="match status" value="1"/>
</dbReference>
<feature type="repeat" description="Filamin" evidence="3">
    <location>
        <begin position="797"/>
        <end position="889"/>
    </location>
</feature>
<evidence type="ECO:0008006" key="6">
    <source>
        <dbReference type="Google" id="ProtNLM"/>
    </source>
</evidence>
<evidence type="ECO:0000313" key="5">
    <source>
        <dbReference type="Proteomes" id="UP001381693"/>
    </source>
</evidence>
<organism evidence="4 5">
    <name type="scientific">Halocaridina rubra</name>
    <name type="common">Hawaiian red shrimp</name>
    <dbReference type="NCBI Taxonomy" id="373956"/>
    <lineage>
        <taxon>Eukaryota</taxon>
        <taxon>Metazoa</taxon>
        <taxon>Ecdysozoa</taxon>
        <taxon>Arthropoda</taxon>
        <taxon>Crustacea</taxon>
        <taxon>Multicrustacea</taxon>
        <taxon>Malacostraca</taxon>
        <taxon>Eumalacostraca</taxon>
        <taxon>Eucarida</taxon>
        <taxon>Decapoda</taxon>
        <taxon>Pleocyemata</taxon>
        <taxon>Caridea</taxon>
        <taxon>Atyoidea</taxon>
        <taxon>Atyidae</taxon>
        <taxon>Halocaridina</taxon>
    </lineage>
</organism>
<comment type="caution">
    <text evidence="4">The sequence shown here is derived from an EMBL/GenBank/DDBJ whole genome shotgun (WGS) entry which is preliminary data.</text>
</comment>
<dbReference type="GO" id="GO:0030036">
    <property type="term" value="P:actin cytoskeleton organization"/>
    <property type="evidence" value="ECO:0007669"/>
    <property type="project" value="InterPro"/>
</dbReference>
<evidence type="ECO:0000256" key="2">
    <source>
        <dbReference type="ARBA" id="ARBA00022737"/>
    </source>
</evidence>
<keyword evidence="5" id="KW-1185">Reference proteome</keyword>
<feature type="repeat" description="Filamin" evidence="3">
    <location>
        <begin position="12"/>
        <end position="63"/>
    </location>
</feature>
<sequence>MHDYKTFFSKKTGPNGLPVAAQVRDNGDHTFRVEFAPKSAGEHRIHVAYNGEAIPGSPFSCKVYDVSAIKVRPVDRGMVAKPVTFLVETNNAGPGNLEVTVNNGQVPTSAQAQGNHVYAISFTPKEAKPHVVELKFNGENVPGSPFSCEVVDVSRVTVAGAGLEKVPVDRPATFTVDSQATTDQLAVKILSPSRHSVEPTVSTTDEGKLMVEYTPLEVGDHSVEVRVAGMLVPGSPFLVKAYDANKVRVTEVATGIVAKPVYFSIDASQAGAGNLEIIVSVNGRNVPNYVQSEGHARFRVNFKPKEAAIHTLSVKFNGEPVPGSPFRCRVSDSSQVVISGAGLKMSSLARPAVITVDPRSADVTDCIIQVTSPAGVRVPVKIDGDLPNKLTAEFQPSEVGPHTINVIMDGESVGGSPFTCNIYDVTKVQVTGLNHTKVNRPVTFTVDASQAGEGTLELVVTTAKASVRAEVAARSRGLYDVTFTPHEPIPHFVNITFNEEEVLGSPFKCDVRELEPREVRHLQRKESQMVTAKGDGLKQVVTGNTASFTVDTKGLDGELDIRVTGPDGGQIPARLVKMRSGLHRAEYRADQVGSYSVAVLHQGAPISGTPYTVEAADPRKVKLQPAGDCFSGQECALKVDASGAGRGSLSVGVRAAGQDVKHSIRDLGGGLYQVLFYPRAPIPHKVDVRYSGVPVQGGPFEVPVRNPATGHAVTATGLGLHQARVNKATSFVIETLGQPSKDFDVLITGPQDWAVPVKCYQQKDGNLLAEYTPHTPGNYKIEVLYSTTHVKGSPFQCTAYDASRVILESNKTTTAVGEPCMFKLDTAEAGAADLEVNVEAPSGVMTPLEVKTGPAGEFVEWIPDAPGQYRVIIFYGGEEVPGSPVVVDVGESGLATVKGSGLEGGAVDTPLMFTIDGRGLLGEPHVTVDGPDSVARVSVRKQEEGLYQVTYVPHEVGIFDVRVQWNKRDVAGSPFHPKIVDPARVRLIGGWSSLQDAEGRLELTPREEKRLAFDVSEAGPGRLKAEVTHEGRPLEACLEQTGSRSRLVFTPPGEGAYELHLWYSNLPLPNMPVHGWAEPATSGDHTRVTLRGHGLTTARCGDQSEFIIDGSAAGPGAPDVTMSGTKTDVPISLSHQGGGIWRAVYTPVLPGAYLLNVMWSDRQVRGCPLKVNVESVADASRVVCSGEGLRHGMVGHEIKSFIDTRRAGPGELTVTCTGPQKVALCDLDDHGDGTFTLNIRPQESGRHALNVKYEGDHVPGSPFTLKVAGAPDPSKVRFLIELQVTNESGVPDSSRVKFLIQLLVTNVDGAPDRSRYGC</sequence>
<dbReference type="InterPro" id="IPR044801">
    <property type="entry name" value="Filamin"/>
</dbReference>
<feature type="repeat" description="Filamin" evidence="3">
    <location>
        <begin position="74"/>
        <end position="150"/>
    </location>
</feature>
<reference evidence="4 5" key="1">
    <citation type="submission" date="2023-11" db="EMBL/GenBank/DDBJ databases">
        <title>Halocaridina rubra genome assembly.</title>
        <authorList>
            <person name="Smith C."/>
        </authorList>
    </citation>
    <scope>NUCLEOTIDE SEQUENCE [LARGE SCALE GENOMIC DNA]</scope>
    <source>
        <strain evidence="4">EP-1</strain>
        <tissue evidence="4">Whole</tissue>
    </source>
</reference>
<proteinExistence type="inferred from homology"/>
<feature type="repeat" description="Filamin" evidence="3">
    <location>
        <begin position="328"/>
        <end position="422"/>
    </location>
</feature>
<dbReference type="InterPro" id="IPR014756">
    <property type="entry name" value="Ig_E-set"/>
</dbReference>
<feature type="repeat" description="Filamin" evidence="3">
    <location>
        <begin position="1174"/>
        <end position="1267"/>
    </location>
</feature>
<evidence type="ECO:0000256" key="1">
    <source>
        <dbReference type="ARBA" id="ARBA00009238"/>
    </source>
</evidence>
<feature type="repeat" description="Filamin" evidence="3">
    <location>
        <begin position="1080"/>
        <end position="1173"/>
    </location>
</feature>
<protein>
    <recommendedName>
        <fullName evidence="6">Filamin</fullName>
    </recommendedName>
</protein>
<feature type="repeat" description="Filamin" evidence="3">
    <location>
        <begin position="239"/>
        <end position="330"/>
    </location>
</feature>
<feature type="repeat" description="Filamin" evidence="3">
    <location>
        <begin position="148"/>
        <end position="241"/>
    </location>
</feature>
<feature type="repeat" description="Filamin" evidence="3">
    <location>
        <begin position="977"/>
        <end position="1077"/>
    </location>
</feature>
<dbReference type="InterPro" id="IPR013783">
    <property type="entry name" value="Ig-like_fold"/>
</dbReference>
<dbReference type="PANTHER" id="PTHR38537:SF13">
    <property type="entry name" value="JITTERBUG, ISOFORM N"/>
    <property type="match status" value="1"/>
</dbReference>
<dbReference type="InterPro" id="IPR001298">
    <property type="entry name" value="Filamin/ABP280_rpt"/>
</dbReference>
<feature type="repeat" description="Filamin" evidence="3">
    <location>
        <begin position="522"/>
        <end position="615"/>
    </location>
</feature>
<gene>
    <name evidence="4" type="ORF">SK128_011990</name>
</gene>
<dbReference type="Proteomes" id="UP001381693">
    <property type="component" value="Unassembled WGS sequence"/>
</dbReference>
<dbReference type="SUPFAM" id="SSF81296">
    <property type="entry name" value="E set domains"/>
    <property type="match status" value="14"/>
</dbReference>
<dbReference type="Gene3D" id="2.60.40.10">
    <property type="entry name" value="Immunoglobulins"/>
    <property type="match status" value="13"/>
</dbReference>
<comment type="similarity">
    <text evidence="1">Belongs to the filamin family.</text>
</comment>
<dbReference type="InterPro" id="IPR017868">
    <property type="entry name" value="Filamin/ABP280_repeat-like"/>
</dbReference>
<dbReference type="Pfam" id="PF00630">
    <property type="entry name" value="Filamin"/>
    <property type="match status" value="13"/>
</dbReference>
<dbReference type="FunFam" id="2.60.40.10:FF:001145">
    <property type="entry name" value="Jitterbug, isoform I"/>
    <property type="match status" value="2"/>
</dbReference>
<dbReference type="SMART" id="SM00557">
    <property type="entry name" value="IG_FLMN"/>
    <property type="match status" value="13"/>
</dbReference>
<accession>A0AAN8ZWS2</accession>
<dbReference type="EMBL" id="JAXCGZ010019108">
    <property type="protein sequence ID" value="KAK7066608.1"/>
    <property type="molecule type" value="Genomic_DNA"/>
</dbReference>
<keyword evidence="2" id="KW-0677">Repeat</keyword>